<comment type="catalytic activity">
    <reaction evidence="6">
        <text>a sn-glycero-3-phosphodiester + H2O = an alcohol + sn-glycerol 3-phosphate + H(+)</text>
        <dbReference type="Rhea" id="RHEA:12969"/>
        <dbReference type="ChEBI" id="CHEBI:15377"/>
        <dbReference type="ChEBI" id="CHEBI:15378"/>
        <dbReference type="ChEBI" id="CHEBI:30879"/>
        <dbReference type="ChEBI" id="CHEBI:57597"/>
        <dbReference type="ChEBI" id="CHEBI:83408"/>
        <dbReference type="EC" id="3.1.4.46"/>
    </reaction>
</comment>
<dbReference type="GO" id="GO:0006071">
    <property type="term" value="P:glycerol metabolic process"/>
    <property type="evidence" value="ECO:0007669"/>
    <property type="project" value="UniProtKB-KW"/>
</dbReference>
<dbReference type="InterPro" id="IPR030395">
    <property type="entry name" value="GP_PDE_dom"/>
</dbReference>
<reference evidence="8 9" key="1">
    <citation type="journal article" date="2023" name="Life. Sci Alliance">
        <title>Evolutionary insights into 3D genome organization and epigenetic landscape of Vigna mungo.</title>
        <authorList>
            <person name="Junaid A."/>
            <person name="Singh B."/>
            <person name="Bhatia S."/>
        </authorList>
    </citation>
    <scope>NUCLEOTIDE SEQUENCE [LARGE SCALE GENOMIC DNA]</scope>
    <source>
        <strain evidence="8">Urdbean</strain>
    </source>
</reference>
<name>A0AAQ3RGH7_VIGMU</name>
<dbReference type="PROSITE" id="PS51704">
    <property type="entry name" value="GP_PDE"/>
    <property type="match status" value="1"/>
</dbReference>
<dbReference type="GO" id="GO:0006629">
    <property type="term" value="P:lipid metabolic process"/>
    <property type="evidence" value="ECO:0007669"/>
    <property type="project" value="InterPro"/>
</dbReference>
<evidence type="ECO:0000259" key="7">
    <source>
        <dbReference type="PROSITE" id="PS51704"/>
    </source>
</evidence>
<dbReference type="InterPro" id="IPR017946">
    <property type="entry name" value="PLC-like_Pdiesterase_TIM-brl"/>
</dbReference>
<dbReference type="AlphaFoldDB" id="A0AAQ3RGH7"/>
<organism evidence="8 9">
    <name type="scientific">Vigna mungo</name>
    <name type="common">Black gram</name>
    <name type="synonym">Phaseolus mungo</name>
    <dbReference type="NCBI Taxonomy" id="3915"/>
    <lineage>
        <taxon>Eukaryota</taxon>
        <taxon>Viridiplantae</taxon>
        <taxon>Streptophyta</taxon>
        <taxon>Embryophyta</taxon>
        <taxon>Tracheophyta</taxon>
        <taxon>Spermatophyta</taxon>
        <taxon>Magnoliopsida</taxon>
        <taxon>eudicotyledons</taxon>
        <taxon>Gunneridae</taxon>
        <taxon>Pentapetalae</taxon>
        <taxon>rosids</taxon>
        <taxon>fabids</taxon>
        <taxon>Fabales</taxon>
        <taxon>Fabaceae</taxon>
        <taxon>Papilionoideae</taxon>
        <taxon>50 kb inversion clade</taxon>
        <taxon>NPAAA clade</taxon>
        <taxon>indigoferoid/millettioid clade</taxon>
        <taxon>Phaseoleae</taxon>
        <taxon>Vigna</taxon>
    </lineage>
</organism>
<keyword evidence="4" id="KW-0319">Glycerol metabolism</keyword>
<dbReference type="EC" id="3.1.4.46" evidence="2"/>
<dbReference type="SUPFAM" id="SSF51695">
    <property type="entry name" value="PLC-like phosphodiesterases"/>
    <property type="match status" value="1"/>
</dbReference>
<keyword evidence="3" id="KW-0732">Signal</keyword>
<comment type="similarity">
    <text evidence="1">Belongs to the glycerophosphoryl diester phosphodiesterase family.</text>
</comment>
<dbReference type="Gene3D" id="3.20.20.190">
    <property type="entry name" value="Phosphatidylinositol (PI) phosphodiesterase"/>
    <property type="match status" value="1"/>
</dbReference>
<evidence type="ECO:0000256" key="6">
    <source>
        <dbReference type="ARBA" id="ARBA00047512"/>
    </source>
</evidence>
<evidence type="ECO:0000256" key="2">
    <source>
        <dbReference type="ARBA" id="ARBA00012247"/>
    </source>
</evidence>
<dbReference type="Pfam" id="PF03009">
    <property type="entry name" value="GDPD"/>
    <property type="match status" value="1"/>
</dbReference>
<sequence length="235" mass="26054">MEELRTKQEEIENRDEDFKLLEAIIRTLGGKESLSMSQLLCSNRPQCSKESVSMVNSFHNTFMLVEITSSLTTYIHSVHVSVNTLVISKYGASRDYPPCTDLAYEKAISDGVDVFDCPVQMSKDGISFYLSSIDLIGLFTRKLLVSVRDTWDNHVLFINKTVPENWKASYGAYAGYGGNYANSQLPATVPPSTAYGAYPPSYPAAQRAVPKQPYAQPVAAQQPAAVPQAYYGSYY</sequence>
<evidence type="ECO:0000256" key="1">
    <source>
        <dbReference type="ARBA" id="ARBA00007277"/>
    </source>
</evidence>
<proteinExistence type="inferred from homology"/>
<evidence type="ECO:0000256" key="5">
    <source>
        <dbReference type="ARBA" id="ARBA00022801"/>
    </source>
</evidence>
<evidence type="ECO:0000256" key="4">
    <source>
        <dbReference type="ARBA" id="ARBA00022798"/>
    </source>
</evidence>
<evidence type="ECO:0000313" key="8">
    <source>
        <dbReference type="EMBL" id="WVY93146.1"/>
    </source>
</evidence>
<evidence type="ECO:0000313" key="9">
    <source>
        <dbReference type="Proteomes" id="UP001374535"/>
    </source>
</evidence>
<dbReference type="PANTHER" id="PTHR43620">
    <property type="entry name" value="GLYCEROPHOSPHORYL DIESTER PHOSPHODIESTERASE"/>
    <property type="match status" value="1"/>
</dbReference>
<feature type="domain" description="GP-PDE" evidence="7">
    <location>
        <begin position="84"/>
        <end position="235"/>
    </location>
</feature>
<dbReference type="EMBL" id="CP144691">
    <property type="protein sequence ID" value="WVY93146.1"/>
    <property type="molecule type" value="Genomic_DNA"/>
</dbReference>
<protein>
    <recommendedName>
        <fullName evidence="2">glycerophosphodiester phosphodiesterase</fullName>
        <ecNumber evidence="2">3.1.4.46</ecNumber>
    </recommendedName>
</protein>
<dbReference type="GO" id="GO:0008889">
    <property type="term" value="F:glycerophosphodiester phosphodiesterase activity"/>
    <property type="evidence" value="ECO:0007669"/>
    <property type="project" value="UniProtKB-EC"/>
</dbReference>
<keyword evidence="5" id="KW-0378">Hydrolase</keyword>
<dbReference type="Proteomes" id="UP001374535">
    <property type="component" value="Chromosome 10"/>
</dbReference>
<evidence type="ECO:0000256" key="3">
    <source>
        <dbReference type="ARBA" id="ARBA00022729"/>
    </source>
</evidence>
<accession>A0AAQ3RGH7</accession>
<dbReference type="PANTHER" id="PTHR43620:SF7">
    <property type="entry name" value="GLYCEROPHOSPHODIESTER PHOSPHODIESTERASE GDPD5-RELATED"/>
    <property type="match status" value="1"/>
</dbReference>
<keyword evidence="9" id="KW-1185">Reference proteome</keyword>
<gene>
    <name evidence="8" type="ORF">V8G54_032234</name>
</gene>